<keyword evidence="3 6" id="KW-0812">Transmembrane</keyword>
<evidence type="ECO:0000259" key="7">
    <source>
        <dbReference type="PROSITE" id="PS50883"/>
    </source>
</evidence>
<dbReference type="InterPro" id="IPR050706">
    <property type="entry name" value="Cyclic-di-GMP_PDE-like"/>
</dbReference>
<dbReference type="InterPro" id="IPR000160">
    <property type="entry name" value="GGDEF_dom"/>
</dbReference>
<feature type="transmembrane region" description="Helical" evidence="6">
    <location>
        <begin position="123"/>
        <end position="145"/>
    </location>
</feature>
<reference evidence="8 9" key="1">
    <citation type="journal article" date="2014" name="Gut Pathog.">
        <title>Gene clusters of Hafnia alvei strain FB1 important in survival and pathogenesis: a draft genome perspective.</title>
        <authorList>
            <person name="Tan J.Y."/>
            <person name="Yin W.F."/>
            <person name="Chan K.G."/>
        </authorList>
    </citation>
    <scope>NUCLEOTIDE SEQUENCE [LARGE SCALE GENOMIC DNA]</scope>
    <source>
        <strain evidence="8 9">FB1</strain>
    </source>
</reference>
<evidence type="ECO:0000256" key="1">
    <source>
        <dbReference type="ARBA" id="ARBA00004651"/>
    </source>
</evidence>
<feature type="transmembrane region" description="Helical" evidence="6">
    <location>
        <begin position="62"/>
        <end position="79"/>
    </location>
</feature>
<dbReference type="PANTHER" id="PTHR33121:SF74">
    <property type="entry name" value="CYCLIC DI-GMP PHOSPHODIESTERASE PDEA-RELATED"/>
    <property type="match status" value="1"/>
</dbReference>
<dbReference type="PATRIC" id="fig|1453496.5.peg.2795"/>
<keyword evidence="9" id="KW-1185">Reference proteome</keyword>
<feature type="transmembrane region" description="Helical" evidence="6">
    <location>
        <begin position="260"/>
        <end position="283"/>
    </location>
</feature>
<feature type="domain" description="EAL" evidence="7">
    <location>
        <begin position="488"/>
        <end position="730"/>
    </location>
</feature>
<feature type="transmembrane region" description="Helical" evidence="6">
    <location>
        <begin position="41"/>
        <end position="57"/>
    </location>
</feature>
<comment type="subcellular location">
    <subcellularLocation>
        <location evidence="1">Cell membrane</location>
        <topology evidence="1">Multi-pass membrane protein</topology>
    </subcellularLocation>
</comment>
<dbReference type="eggNOG" id="COG2200">
    <property type="taxonomic scope" value="Bacteria"/>
</dbReference>
<dbReference type="SUPFAM" id="SSF141868">
    <property type="entry name" value="EAL domain-like"/>
    <property type="match status" value="1"/>
</dbReference>
<evidence type="ECO:0000256" key="6">
    <source>
        <dbReference type="SAM" id="Phobius"/>
    </source>
</evidence>
<dbReference type="RefSeq" id="WP_025802328.1">
    <property type="nucleotide sequence ID" value="NZ_CP009706.1"/>
</dbReference>
<name>A0A097R3P1_HAFAL</name>
<dbReference type="OrthoDB" id="5900110at2"/>
<protein>
    <recommendedName>
        <fullName evidence="7">EAL domain-containing protein</fullName>
    </recommendedName>
</protein>
<evidence type="ECO:0000256" key="5">
    <source>
        <dbReference type="ARBA" id="ARBA00023136"/>
    </source>
</evidence>
<dbReference type="Gene3D" id="3.30.70.270">
    <property type="match status" value="1"/>
</dbReference>
<gene>
    <name evidence="8" type="ORF">AT03_13705</name>
</gene>
<dbReference type="InterPro" id="IPR007895">
    <property type="entry name" value="MASE1"/>
</dbReference>
<feature type="transmembrane region" description="Helical" evidence="6">
    <location>
        <begin position="212"/>
        <end position="228"/>
    </location>
</feature>
<feature type="transmembrane region" description="Helical" evidence="6">
    <location>
        <begin position="289"/>
        <end position="308"/>
    </location>
</feature>
<dbReference type="SMART" id="SM00267">
    <property type="entry name" value="GGDEF"/>
    <property type="match status" value="1"/>
</dbReference>
<dbReference type="PROSITE" id="PS50883">
    <property type="entry name" value="EAL"/>
    <property type="match status" value="1"/>
</dbReference>
<dbReference type="GO" id="GO:0071111">
    <property type="term" value="F:cyclic-guanylate-specific phosphodiesterase activity"/>
    <property type="evidence" value="ECO:0007669"/>
    <property type="project" value="InterPro"/>
</dbReference>
<evidence type="ECO:0000313" key="9">
    <source>
        <dbReference type="Proteomes" id="UP000029986"/>
    </source>
</evidence>
<feature type="transmembrane region" description="Helical" evidence="6">
    <location>
        <begin position="85"/>
        <end position="102"/>
    </location>
</feature>
<dbReference type="CDD" id="cd01948">
    <property type="entry name" value="EAL"/>
    <property type="match status" value="1"/>
</dbReference>
<dbReference type="InterPro" id="IPR001633">
    <property type="entry name" value="EAL_dom"/>
</dbReference>
<dbReference type="Proteomes" id="UP000029986">
    <property type="component" value="Chromosome"/>
</dbReference>
<proteinExistence type="predicted"/>
<evidence type="ECO:0000256" key="3">
    <source>
        <dbReference type="ARBA" id="ARBA00022692"/>
    </source>
</evidence>
<keyword evidence="4 6" id="KW-1133">Transmembrane helix</keyword>
<feature type="transmembrane region" description="Helical" evidence="6">
    <location>
        <begin position="165"/>
        <end position="185"/>
    </location>
</feature>
<dbReference type="HOGENOM" id="CLU_023566_2_0_6"/>
<dbReference type="AlphaFoldDB" id="A0A097R3P1"/>
<sequence length="730" mass="83702">MAFKFSSNLRKQITAFIVTLLFFPIARSISPHAVIYYENVHLAYLPVSLATAMILLFGRNVLIPLTAAYCISYLMIPFFTPSSAVAMTLSIVIPLAGCSWIVEIILGKRWRYNIGNKGIGVRLFWLGLIAPFWMKVMIVACGTLIDAPPTLERYFSLSADVYTLINIQNLIIAAVIFSIIFYYGIRMLLNWRYARTFFLFDLKLAVSNEGRIINICWFVLLALFLIVFCLPFNTVLFSGFVAPAIFVHFNYGIKRFSTRLIIMLWSFTALMLLTYSKSFLHIANNAFELTFISSVFIAFTVSIFYLSMMFKKSDWMQKVYALMALTDPMTKLPNLRALEHHVRAHPKGVLCHLHLSSLELLSRHYGLRMRIHCKQSIAAIIHSHLDSGEHVYQLPSCDLLIFLSGSEYENIPRLNALRHKLKEYPLSWNNIQVELHYGLSYGEFNRDTDNLHRCIGQLSYLCEKACEEDRLLCLDEGNQVVASQVSDRVVLLQKIKNALNENNIMLHAQPIEHKNGTRYYEILARLKDNNEIITPDKFIPLIAEFNLSPRFDLLMVENVVKYIRSQNLDTEEICFSVNLMPLTLMQHRIAERIIAIFEQHQVPPSAVVFEVTEEQGFINAAAAHHCISTLRDYHFQIAIDDFGTGFANYERLKKLNADIIKIDGYFVKNITSNRVDQMIIKSICEIAGEMKLKVVAEYVETQEQRDVLITLGVEYLQGYLLGKPEPLIIT</sequence>
<dbReference type="Pfam" id="PF00563">
    <property type="entry name" value="EAL"/>
    <property type="match status" value="1"/>
</dbReference>
<accession>A0A097R3P1</accession>
<dbReference type="SMART" id="SM00052">
    <property type="entry name" value="EAL"/>
    <property type="match status" value="1"/>
</dbReference>
<dbReference type="InterPro" id="IPR043128">
    <property type="entry name" value="Rev_trsase/Diguanyl_cyclase"/>
</dbReference>
<organism evidence="8 9">
    <name type="scientific">Hafnia alvei FB1</name>
    <dbReference type="NCBI Taxonomy" id="1453496"/>
    <lineage>
        <taxon>Bacteria</taxon>
        <taxon>Pseudomonadati</taxon>
        <taxon>Pseudomonadota</taxon>
        <taxon>Gammaproteobacteria</taxon>
        <taxon>Enterobacterales</taxon>
        <taxon>Hafniaceae</taxon>
        <taxon>Hafnia</taxon>
    </lineage>
</organism>
<dbReference type="EMBL" id="CP009706">
    <property type="protein sequence ID" value="AIU73346.1"/>
    <property type="molecule type" value="Genomic_DNA"/>
</dbReference>
<dbReference type="Gene3D" id="3.20.20.450">
    <property type="entry name" value="EAL domain"/>
    <property type="match status" value="1"/>
</dbReference>
<dbReference type="PANTHER" id="PTHR33121">
    <property type="entry name" value="CYCLIC DI-GMP PHOSPHODIESTERASE PDEF"/>
    <property type="match status" value="1"/>
</dbReference>
<dbReference type="InterPro" id="IPR035919">
    <property type="entry name" value="EAL_sf"/>
</dbReference>
<dbReference type="GO" id="GO:0005886">
    <property type="term" value="C:plasma membrane"/>
    <property type="evidence" value="ECO:0007669"/>
    <property type="project" value="UniProtKB-SubCell"/>
</dbReference>
<keyword evidence="2" id="KW-1003">Cell membrane</keyword>
<dbReference type="KEGG" id="hav:AT03_13705"/>
<evidence type="ECO:0000256" key="4">
    <source>
        <dbReference type="ARBA" id="ARBA00022989"/>
    </source>
</evidence>
<dbReference type="Pfam" id="PF05231">
    <property type="entry name" value="MASE1"/>
    <property type="match status" value="1"/>
</dbReference>
<evidence type="ECO:0000256" key="2">
    <source>
        <dbReference type="ARBA" id="ARBA00022475"/>
    </source>
</evidence>
<keyword evidence="5 6" id="KW-0472">Membrane</keyword>
<evidence type="ECO:0000313" key="8">
    <source>
        <dbReference type="EMBL" id="AIU73346.1"/>
    </source>
</evidence>